<dbReference type="EMBL" id="VSRL01000123">
    <property type="protein sequence ID" value="NKE60455.1"/>
    <property type="molecule type" value="Genomic_DNA"/>
</dbReference>
<dbReference type="RefSeq" id="WP_167977115.1">
    <property type="nucleotide sequence ID" value="NZ_VSRL01000123.1"/>
</dbReference>
<reference evidence="2 3" key="1">
    <citation type="submission" date="2019-08" db="EMBL/GenBank/DDBJ databases">
        <title>Lentzea from Indian Himalayas.</title>
        <authorList>
            <person name="Mandal S."/>
            <person name="Mallick Gupta A."/>
            <person name="Maiti P.K."/>
            <person name="Sarkar J."/>
            <person name="Mandal S."/>
        </authorList>
    </citation>
    <scope>NUCLEOTIDE SEQUENCE [LARGE SCALE GENOMIC DNA]</scope>
    <source>
        <strain evidence="2 3">PSKA42</strain>
    </source>
</reference>
<evidence type="ECO:0000313" key="2">
    <source>
        <dbReference type="EMBL" id="NKE60455.1"/>
    </source>
</evidence>
<accession>A0ABX1FNX3</accession>
<comment type="caution">
    <text evidence="2">The sequence shown here is derived from an EMBL/GenBank/DDBJ whole genome shotgun (WGS) entry which is preliminary data.</text>
</comment>
<dbReference type="InterPro" id="IPR029044">
    <property type="entry name" value="Nucleotide-diphossugar_trans"/>
</dbReference>
<dbReference type="Proteomes" id="UP001515943">
    <property type="component" value="Unassembled WGS sequence"/>
</dbReference>
<feature type="domain" description="Glycosyltransferase 2-like" evidence="1">
    <location>
        <begin position="7"/>
        <end position="112"/>
    </location>
</feature>
<protein>
    <submittedName>
        <fullName evidence="2">Glycosyltransferase family 2 protein</fullName>
    </submittedName>
</protein>
<organism evidence="2 3">
    <name type="scientific">Lentzea indica</name>
    <dbReference type="NCBI Taxonomy" id="2604800"/>
    <lineage>
        <taxon>Bacteria</taxon>
        <taxon>Bacillati</taxon>
        <taxon>Actinomycetota</taxon>
        <taxon>Actinomycetes</taxon>
        <taxon>Pseudonocardiales</taxon>
        <taxon>Pseudonocardiaceae</taxon>
        <taxon>Lentzea</taxon>
    </lineage>
</organism>
<proteinExistence type="predicted"/>
<evidence type="ECO:0000313" key="3">
    <source>
        <dbReference type="Proteomes" id="UP001515943"/>
    </source>
</evidence>
<keyword evidence="3" id="KW-1185">Reference proteome</keyword>
<dbReference type="SUPFAM" id="SSF53448">
    <property type="entry name" value="Nucleotide-diphospho-sugar transferases"/>
    <property type="match status" value="1"/>
</dbReference>
<name>A0ABX1FNX3_9PSEU</name>
<dbReference type="Gene3D" id="3.90.550.10">
    <property type="entry name" value="Spore Coat Polysaccharide Biosynthesis Protein SpsA, Chain A"/>
    <property type="match status" value="1"/>
</dbReference>
<evidence type="ECO:0000259" key="1">
    <source>
        <dbReference type="Pfam" id="PF00535"/>
    </source>
</evidence>
<dbReference type="InterPro" id="IPR001173">
    <property type="entry name" value="Glyco_trans_2-like"/>
</dbReference>
<dbReference type="Pfam" id="PF00535">
    <property type="entry name" value="Glycos_transf_2"/>
    <property type="match status" value="1"/>
</dbReference>
<gene>
    <name evidence="2" type="ORF">FXN61_28165</name>
</gene>
<sequence>MSSRTISVVTPVHPPHVRFLSEAYESLRAQTLPAGWDWEWLIQHDGDCDTALPFVDARVKFATSPAAGEACTRNMAVARSSGEFVRNLDADDQLMDGALERDVEVLLTHDKVGWVTSGARDLLPDGEVVSWAFDDPAEGLIEPGWTLDTFIENEWRLPVHPVTLCVRRDLLIAMGAWMGLARSADTGLLMALQTVSAGYFIATPSLLYRKHAAQVTAQNIHNDPVDKKLRYGMIIDRARALNDLWSRLTQPTTPR</sequence>